<evidence type="ECO:0000313" key="2">
    <source>
        <dbReference type="Proteomes" id="UP000238479"/>
    </source>
</evidence>
<gene>
    <name evidence="1" type="ORF">RchiOBHm_Chr4g0402881</name>
</gene>
<dbReference type="Gramene" id="PRQ37465">
    <property type="protein sequence ID" value="PRQ37465"/>
    <property type="gene ID" value="RchiOBHm_Chr4g0402881"/>
</dbReference>
<keyword evidence="2" id="KW-1185">Reference proteome</keyword>
<protein>
    <submittedName>
        <fullName evidence="1">Uncharacterized protein</fullName>
    </submittedName>
</protein>
<proteinExistence type="predicted"/>
<reference evidence="1 2" key="1">
    <citation type="journal article" date="2018" name="Nat. Genet.">
        <title>The Rosa genome provides new insights in the design of modern roses.</title>
        <authorList>
            <person name="Bendahmane M."/>
        </authorList>
    </citation>
    <scope>NUCLEOTIDE SEQUENCE [LARGE SCALE GENOMIC DNA]</scope>
    <source>
        <strain evidence="2">cv. Old Blush</strain>
    </source>
</reference>
<dbReference type="Proteomes" id="UP000238479">
    <property type="component" value="Chromosome 4"/>
</dbReference>
<name>A0A2P6QTE6_ROSCH</name>
<dbReference type="AlphaFoldDB" id="A0A2P6QTE6"/>
<evidence type="ECO:0000313" key="1">
    <source>
        <dbReference type="EMBL" id="PRQ37465.1"/>
    </source>
</evidence>
<organism evidence="1 2">
    <name type="scientific">Rosa chinensis</name>
    <name type="common">China rose</name>
    <dbReference type="NCBI Taxonomy" id="74649"/>
    <lineage>
        <taxon>Eukaryota</taxon>
        <taxon>Viridiplantae</taxon>
        <taxon>Streptophyta</taxon>
        <taxon>Embryophyta</taxon>
        <taxon>Tracheophyta</taxon>
        <taxon>Spermatophyta</taxon>
        <taxon>Magnoliopsida</taxon>
        <taxon>eudicotyledons</taxon>
        <taxon>Gunneridae</taxon>
        <taxon>Pentapetalae</taxon>
        <taxon>rosids</taxon>
        <taxon>fabids</taxon>
        <taxon>Rosales</taxon>
        <taxon>Rosaceae</taxon>
        <taxon>Rosoideae</taxon>
        <taxon>Rosoideae incertae sedis</taxon>
        <taxon>Rosa</taxon>
    </lineage>
</organism>
<comment type="caution">
    <text evidence="1">The sequence shown here is derived from an EMBL/GenBank/DDBJ whole genome shotgun (WGS) entry which is preliminary data.</text>
</comment>
<accession>A0A2P6QTE6</accession>
<sequence length="51" mass="6080">MRRRKMVVWWSVVCWRRREKKGWDGSGGVCGRIRFRGIDGYICCVCLKRSS</sequence>
<dbReference type="EMBL" id="PDCK01000042">
    <property type="protein sequence ID" value="PRQ37465.1"/>
    <property type="molecule type" value="Genomic_DNA"/>
</dbReference>